<dbReference type="ExpressionAtlas" id="A5BJ53">
    <property type="expression patterns" value="baseline"/>
</dbReference>
<protein>
    <recommendedName>
        <fullName evidence="10">Disease resistance protein RGA3</fullName>
    </recommendedName>
</protein>
<dbReference type="Pfam" id="PF00931">
    <property type="entry name" value="NB-ARC"/>
    <property type="match status" value="2"/>
</dbReference>
<evidence type="ECO:0000256" key="2">
    <source>
        <dbReference type="ARBA" id="ARBA00022737"/>
    </source>
</evidence>
<evidence type="ECO:0000259" key="7">
    <source>
        <dbReference type="Pfam" id="PF18052"/>
    </source>
</evidence>
<feature type="domain" description="NB-ARC" evidence="6">
    <location>
        <begin position="180"/>
        <end position="244"/>
    </location>
</feature>
<proteinExistence type="predicted"/>
<evidence type="ECO:0000259" key="8">
    <source>
        <dbReference type="Pfam" id="PF25019"/>
    </source>
</evidence>
<feature type="domain" description="Disease resistance N-terminal" evidence="7">
    <location>
        <begin position="7"/>
        <end position="95"/>
    </location>
</feature>
<reference evidence="9" key="1">
    <citation type="journal article" date="2007" name="PLoS ONE">
        <title>The first genome sequence of an elite grapevine cultivar (Pinot noir Vitis vinifera L.): coping with a highly heterozygous genome.</title>
        <authorList>
            <person name="Velasco R."/>
            <person name="Zharkikh A."/>
            <person name="Troggio M."/>
            <person name="Cartwright D.A."/>
            <person name="Cestaro A."/>
            <person name="Pruss D."/>
            <person name="Pindo M."/>
            <person name="FitzGerald L.M."/>
            <person name="Vezzulli S."/>
            <person name="Reid J."/>
            <person name="Malacarne G."/>
            <person name="Iliev D."/>
            <person name="Coppola G."/>
            <person name="Wardell B."/>
            <person name="Micheletti D."/>
            <person name="Macalma T."/>
            <person name="Facci M."/>
            <person name="Mitchell J.T."/>
            <person name="Perazzolli M."/>
            <person name="Eldredge G."/>
            <person name="Gatto P."/>
            <person name="Oyzerski R."/>
            <person name="Moretto M."/>
            <person name="Gutin N."/>
            <person name="Stefanini M."/>
            <person name="Chen Y."/>
            <person name="Segala C."/>
            <person name="Davenport C."/>
            <person name="Dematte L."/>
            <person name="Mraz A."/>
            <person name="Battilana J."/>
            <person name="Stormo K."/>
            <person name="Costa F."/>
            <person name="Tao Q."/>
            <person name="Si-Ammour A."/>
            <person name="Harkins T."/>
            <person name="Lackey A."/>
            <person name="Perbost C."/>
            <person name="Taillon B."/>
            <person name="Stella A."/>
            <person name="Solovyev V."/>
            <person name="Fawcett J.A."/>
            <person name="Sterck L."/>
            <person name="Vandepoele K."/>
            <person name="Grando S.M."/>
            <person name="Toppo S."/>
            <person name="Moser C."/>
            <person name="Lanchbury J."/>
            <person name="Bogden R."/>
            <person name="Skolnick M."/>
            <person name="Sgaramella V."/>
            <person name="Bhatnagar S.K."/>
            <person name="Fontana P."/>
            <person name="Gutin A."/>
            <person name="Van de Peer Y."/>
            <person name="Salamini F."/>
            <person name="Viola R."/>
        </authorList>
    </citation>
    <scope>NUCLEOTIDE SEQUENCE</scope>
</reference>
<evidence type="ECO:0000256" key="3">
    <source>
        <dbReference type="ARBA" id="ARBA00022741"/>
    </source>
</evidence>
<dbReference type="InterPro" id="IPR032675">
    <property type="entry name" value="LRR_dom_sf"/>
</dbReference>
<dbReference type="GO" id="GO:0043531">
    <property type="term" value="F:ADP binding"/>
    <property type="evidence" value="ECO:0007669"/>
    <property type="project" value="InterPro"/>
</dbReference>
<keyword evidence="4" id="KW-0611">Plant defense</keyword>
<evidence type="ECO:0008006" key="10">
    <source>
        <dbReference type="Google" id="ProtNLM"/>
    </source>
</evidence>
<dbReference type="Gene3D" id="1.20.5.4130">
    <property type="match status" value="1"/>
</dbReference>
<evidence type="ECO:0000313" key="9">
    <source>
        <dbReference type="EMBL" id="CAN61415.1"/>
    </source>
</evidence>
<organism evidence="9">
    <name type="scientific">Vitis vinifera</name>
    <name type="common">Grape</name>
    <dbReference type="NCBI Taxonomy" id="29760"/>
    <lineage>
        <taxon>Eukaryota</taxon>
        <taxon>Viridiplantae</taxon>
        <taxon>Streptophyta</taxon>
        <taxon>Embryophyta</taxon>
        <taxon>Tracheophyta</taxon>
        <taxon>Spermatophyta</taxon>
        <taxon>Magnoliopsida</taxon>
        <taxon>eudicotyledons</taxon>
        <taxon>Gunneridae</taxon>
        <taxon>Pentapetalae</taxon>
        <taxon>rosids</taxon>
        <taxon>Vitales</taxon>
        <taxon>Vitaceae</taxon>
        <taxon>Viteae</taxon>
        <taxon>Vitis</taxon>
    </lineage>
</organism>
<dbReference type="Pfam" id="PF25019">
    <property type="entry name" value="LRR_R13L1-DRL21"/>
    <property type="match status" value="1"/>
</dbReference>
<dbReference type="Gene3D" id="3.80.10.10">
    <property type="entry name" value="Ribonuclease Inhibitor"/>
    <property type="match status" value="1"/>
</dbReference>
<evidence type="ECO:0000256" key="4">
    <source>
        <dbReference type="ARBA" id="ARBA00022821"/>
    </source>
</evidence>
<gene>
    <name evidence="9" type="ORF">VITISV_013645</name>
</gene>
<dbReference type="SUPFAM" id="SSF52540">
    <property type="entry name" value="P-loop containing nucleoside triphosphate hydrolases"/>
    <property type="match status" value="1"/>
</dbReference>
<dbReference type="InterPro" id="IPR041118">
    <property type="entry name" value="Rx_N"/>
</dbReference>
<evidence type="ECO:0000259" key="6">
    <source>
        <dbReference type="Pfam" id="PF00931"/>
    </source>
</evidence>
<dbReference type="PRINTS" id="PR00364">
    <property type="entry name" value="DISEASERSIST"/>
</dbReference>
<dbReference type="GO" id="GO:0006952">
    <property type="term" value="P:defense response"/>
    <property type="evidence" value="ECO:0007669"/>
    <property type="project" value="UniProtKB-KW"/>
</dbReference>
<feature type="domain" description="R13L1/DRL21-like LRR repeat region" evidence="8">
    <location>
        <begin position="273"/>
        <end position="395"/>
    </location>
</feature>
<dbReference type="AlphaFoldDB" id="A5BJ53"/>
<keyword evidence="2" id="KW-0677">Repeat</keyword>
<accession>A5BJ53</accession>
<dbReference type="GO" id="GO:0005524">
    <property type="term" value="F:ATP binding"/>
    <property type="evidence" value="ECO:0007669"/>
    <property type="project" value="UniProtKB-KW"/>
</dbReference>
<dbReference type="InterPro" id="IPR002182">
    <property type="entry name" value="NB-ARC"/>
</dbReference>
<sequence length="501" mass="57326">MVDALFSIVLEHLASVVEQQIHDELTLVLGVEAQIQSLTDTLRSVRDVLEDVERRQVKEKYVQGWLERLKDMAYQMDNVVDEWSTVILQLQIEEAENASMSTKKVYGRDMDKDTILGHLLGKNCQQKSGLYIVSIVGTGGMVKTTLAQLACSHTKVKAHFDERIWVCVSDPFEPIRVYDVCTEDYRLWEQLKSTISCRALGSRVLATTRNESVVKMMRTAYKHPLGELSPEQSWALFHQIAFFEKIREKVEELKAIAFDMPQGIGFGAKSFDKNVENAREAREANLKNKIHIHHLTLVFDLQERTNYVVGALRSYSTNLVPEVKEGPKSVVEALQPHPNLKSLCIRGYGDTEWAGWMMRSSLTQLKNLELSYCSGCLCMPPLGELPVLEMLEIKGVERLKHIGGEFLGSSSTIAFPKLKKLTFRNMKEWEKWEVIEEEKRLIMSCLSYLGIHKCPKLEGLPDRVLQRTPLQELIITKSGILQQRTNNRILERMNKKYLISQ</sequence>
<evidence type="ECO:0000256" key="1">
    <source>
        <dbReference type="ARBA" id="ARBA00022614"/>
    </source>
</evidence>
<evidence type="ECO:0000256" key="5">
    <source>
        <dbReference type="ARBA" id="ARBA00022840"/>
    </source>
</evidence>
<dbReference type="SUPFAM" id="SSF52058">
    <property type="entry name" value="L domain-like"/>
    <property type="match status" value="1"/>
</dbReference>
<dbReference type="InterPro" id="IPR056789">
    <property type="entry name" value="LRR_R13L1-DRL21"/>
</dbReference>
<dbReference type="PANTHER" id="PTHR36766">
    <property type="entry name" value="PLANT BROAD-SPECTRUM MILDEW RESISTANCE PROTEIN RPW8"/>
    <property type="match status" value="1"/>
</dbReference>
<keyword evidence="3" id="KW-0547">Nucleotide-binding</keyword>
<dbReference type="EMBL" id="AM461225">
    <property type="protein sequence ID" value="CAN61415.1"/>
    <property type="molecule type" value="Genomic_DNA"/>
</dbReference>
<name>A5BJ53_VITVI</name>
<dbReference type="Pfam" id="PF18052">
    <property type="entry name" value="Rx_N"/>
    <property type="match status" value="1"/>
</dbReference>
<dbReference type="GO" id="GO:0051707">
    <property type="term" value="P:response to other organism"/>
    <property type="evidence" value="ECO:0007669"/>
    <property type="project" value="UniProtKB-ARBA"/>
</dbReference>
<keyword evidence="1" id="KW-0433">Leucine-rich repeat</keyword>
<keyword evidence="5" id="KW-0067">ATP-binding</keyword>
<dbReference type="InterPro" id="IPR027417">
    <property type="entry name" value="P-loop_NTPase"/>
</dbReference>
<feature type="domain" description="NB-ARC" evidence="6">
    <location>
        <begin position="111"/>
        <end position="176"/>
    </location>
</feature>
<dbReference type="PANTHER" id="PTHR36766:SF45">
    <property type="entry name" value="NB-ARC DOMAIN-CONTAINING PROTEIN"/>
    <property type="match status" value="1"/>
</dbReference>